<sequence>MISQILNIKYVVTSTSQATQQEKMLSVSINLEHNKISKDHNESRYKSNADIFANPNNLTTAMQVEETDPEPNIFQYVTSDVLVKEELLKDATRDLKEALDSVLVKGNAPKNKLVSAATDGETAMVGKHVVLIGLLKSDSTYPEFIPVHCVVHRKHLATKHFNFPIIFESVLKSVNYIRSNAKNQFKNFIRELELVDKPSDLSFYYVVRWLLSSGVLYRFVELLEPIKIFLLEKQKTFETI</sequence>
<gene>
    <name evidence="2" type="primary">LOC136085394</name>
</gene>
<keyword evidence="1" id="KW-1185">Reference proteome</keyword>
<reference evidence="2" key="1">
    <citation type="submission" date="2025-08" db="UniProtKB">
        <authorList>
            <consortium name="RefSeq"/>
        </authorList>
    </citation>
    <scope>IDENTIFICATION</scope>
</reference>
<dbReference type="PANTHER" id="PTHR45913:SF5">
    <property type="entry name" value="GENERAL TRANSCRIPTION FACTOR II-I REPEAT DOMAIN-CONTAINING PROTEIN 2A-LIKE PROTEIN"/>
    <property type="match status" value="1"/>
</dbReference>
<organism evidence="1 2">
    <name type="scientific">Hydra vulgaris</name>
    <name type="common">Hydra</name>
    <name type="synonym">Hydra attenuata</name>
    <dbReference type="NCBI Taxonomy" id="6087"/>
    <lineage>
        <taxon>Eukaryota</taxon>
        <taxon>Metazoa</taxon>
        <taxon>Cnidaria</taxon>
        <taxon>Hydrozoa</taxon>
        <taxon>Hydroidolina</taxon>
        <taxon>Anthoathecata</taxon>
        <taxon>Aplanulata</taxon>
        <taxon>Hydridae</taxon>
        <taxon>Hydra</taxon>
    </lineage>
</organism>
<dbReference type="RefSeq" id="XP_065662770.1">
    <property type="nucleotide sequence ID" value="XM_065806698.1"/>
</dbReference>
<protein>
    <submittedName>
        <fullName evidence="2">Protein FAM200A-like</fullName>
    </submittedName>
</protein>
<dbReference type="Proteomes" id="UP001652625">
    <property type="component" value="Chromosome 09"/>
</dbReference>
<name>A0ABM4CLW8_HYDVU</name>
<dbReference type="PANTHER" id="PTHR45913">
    <property type="entry name" value="EPM2A-INTERACTING PROTEIN 1"/>
    <property type="match status" value="1"/>
</dbReference>
<accession>A0ABM4CLW8</accession>
<dbReference type="GeneID" id="136085394"/>
<evidence type="ECO:0000313" key="2">
    <source>
        <dbReference type="RefSeq" id="XP_065662770.1"/>
    </source>
</evidence>
<evidence type="ECO:0000313" key="1">
    <source>
        <dbReference type="Proteomes" id="UP001652625"/>
    </source>
</evidence>
<proteinExistence type="predicted"/>